<organism evidence="1 2">
    <name type="scientific">Glutamicibacter arilaitensis</name>
    <dbReference type="NCBI Taxonomy" id="256701"/>
    <lineage>
        <taxon>Bacteria</taxon>
        <taxon>Bacillati</taxon>
        <taxon>Actinomycetota</taxon>
        <taxon>Actinomycetes</taxon>
        <taxon>Micrococcales</taxon>
        <taxon>Micrococcaceae</taxon>
        <taxon>Glutamicibacter</taxon>
    </lineage>
</organism>
<sequence>MRGSDLMKQFELVDKSVTIQGVQMLLVMIERTDNATLIHWRVPKSLVGNVGRAPRVALGESNSGNTIPMEFRNSGGAGTESHMVDVYPGRYESGLVIRDVESGTLIFQEGH</sequence>
<reference evidence="1 2" key="1">
    <citation type="journal article" date="2017" name="Elife">
        <title>Extensive horizontal gene transfer in cheese-associated bacteria.</title>
        <authorList>
            <person name="Bonham K.S."/>
            <person name="Wolfe B.E."/>
            <person name="Dutton R.J."/>
        </authorList>
    </citation>
    <scope>NUCLEOTIDE SEQUENCE [LARGE SCALE GENOMIC DNA]</scope>
    <source>
        <strain evidence="1 2">JB182</strain>
    </source>
</reference>
<evidence type="ECO:0000313" key="2">
    <source>
        <dbReference type="Proteomes" id="UP000235739"/>
    </source>
</evidence>
<comment type="caution">
    <text evidence="1">The sequence shown here is derived from an EMBL/GenBank/DDBJ whole genome shotgun (WGS) entry which is preliminary data.</text>
</comment>
<accession>A0A2N7RY33</accession>
<gene>
    <name evidence="1" type="ORF">CIK84_15530</name>
</gene>
<evidence type="ECO:0000313" key="1">
    <source>
        <dbReference type="EMBL" id="PMQ18805.1"/>
    </source>
</evidence>
<protein>
    <submittedName>
        <fullName evidence="1">Uncharacterized protein</fullName>
    </submittedName>
</protein>
<dbReference type="Proteomes" id="UP000235739">
    <property type="component" value="Unassembled WGS sequence"/>
</dbReference>
<dbReference type="AlphaFoldDB" id="A0A2N7RY33"/>
<name>A0A2N7RY33_9MICC</name>
<proteinExistence type="predicted"/>
<dbReference type="EMBL" id="PNQX01000003">
    <property type="protein sequence ID" value="PMQ18805.1"/>
    <property type="molecule type" value="Genomic_DNA"/>
</dbReference>